<protein>
    <submittedName>
        <fullName evidence="2">Transposase, putative, N-terminal domain-containing protein</fullName>
    </submittedName>
</protein>
<evidence type="ECO:0000313" key="3">
    <source>
        <dbReference type="Proteomes" id="UP000198577"/>
    </source>
</evidence>
<reference evidence="2 3" key="1">
    <citation type="submission" date="2016-10" db="EMBL/GenBank/DDBJ databases">
        <authorList>
            <person name="de Groot N.N."/>
        </authorList>
    </citation>
    <scope>NUCLEOTIDE SEQUENCE [LARGE SCALE GENOMIC DNA]</scope>
    <source>
        <strain evidence="2 3">DSM 20678</strain>
    </source>
</reference>
<dbReference type="InterPro" id="IPR009061">
    <property type="entry name" value="DNA-bd_dom_put_sf"/>
</dbReference>
<dbReference type="EMBL" id="FOXR01000006">
    <property type="protein sequence ID" value="SFP92577.1"/>
    <property type="molecule type" value="Genomic_DNA"/>
</dbReference>
<gene>
    <name evidence="2" type="ORF">SAMN05444406_106120</name>
</gene>
<evidence type="ECO:0000259" key="1">
    <source>
        <dbReference type="PROSITE" id="PS50937"/>
    </source>
</evidence>
<dbReference type="Proteomes" id="UP000198577">
    <property type="component" value="Unassembled WGS sequence"/>
</dbReference>
<dbReference type="GO" id="GO:0003677">
    <property type="term" value="F:DNA binding"/>
    <property type="evidence" value="ECO:0007669"/>
    <property type="project" value="InterPro"/>
</dbReference>
<dbReference type="SUPFAM" id="SSF46955">
    <property type="entry name" value="Putative DNA-binding domain"/>
    <property type="match status" value="1"/>
</dbReference>
<evidence type="ECO:0000313" key="2">
    <source>
        <dbReference type="EMBL" id="SFP92577.1"/>
    </source>
</evidence>
<dbReference type="Gene3D" id="1.10.1660.10">
    <property type="match status" value="1"/>
</dbReference>
<feature type="domain" description="HTH merR-type" evidence="1">
    <location>
        <begin position="2"/>
        <end position="43"/>
    </location>
</feature>
<name>A0A1I5UC80_9FIRM</name>
<dbReference type="Pfam" id="PF00376">
    <property type="entry name" value="MerR"/>
    <property type="match status" value="1"/>
</dbReference>
<dbReference type="AlphaFoldDB" id="A0A1I5UC80"/>
<dbReference type="GO" id="GO:0006355">
    <property type="term" value="P:regulation of DNA-templated transcription"/>
    <property type="evidence" value="ECO:0007669"/>
    <property type="project" value="InterPro"/>
</dbReference>
<keyword evidence="3" id="KW-1185">Reference proteome</keyword>
<organism evidence="2 3">
    <name type="scientific">Caldicoprobacter faecalis</name>
    <dbReference type="NCBI Taxonomy" id="937334"/>
    <lineage>
        <taxon>Bacteria</taxon>
        <taxon>Bacillati</taxon>
        <taxon>Bacillota</taxon>
        <taxon>Clostridia</taxon>
        <taxon>Caldicoprobacterales</taxon>
        <taxon>Caldicoprobacteraceae</taxon>
        <taxon>Caldicoprobacter</taxon>
    </lineage>
</organism>
<dbReference type="PROSITE" id="PS50937">
    <property type="entry name" value="HTH_MERR_2"/>
    <property type="match status" value="1"/>
</dbReference>
<accession>A0A1I5UC80</accession>
<dbReference type="NCBIfam" id="TIGR01765">
    <property type="entry name" value="tspaseT_teng_N"/>
    <property type="match status" value="1"/>
</dbReference>
<dbReference type="InterPro" id="IPR000551">
    <property type="entry name" value="MerR-type_HTH_dom"/>
</dbReference>
<dbReference type="STRING" id="937334.SAMN05444406_106120"/>
<sequence length="97" mass="11473">MLLSIQKVKETYNISRSTLINWEKEGLITPIRTPKGRRRYKKEGEDVITMQAKLTFPSKEDEQRVLDLMRRWSSCMRYAYNRLLEGSSRNTLKGEGF</sequence>
<dbReference type="InterPro" id="IPR010094">
    <property type="entry name" value="Transposase_put_N"/>
</dbReference>
<proteinExistence type="predicted"/>